<evidence type="ECO:0000313" key="2">
    <source>
        <dbReference type="EMBL" id="KAL1602075.1"/>
    </source>
</evidence>
<feature type="region of interest" description="Disordered" evidence="1">
    <location>
        <begin position="83"/>
        <end position="130"/>
    </location>
</feature>
<feature type="compositionally biased region" description="Basic residues" evidence="1">
    <location>
        <begin position="106"/>
        <end position="124"/>
    </location>
</feature>
<gene>
    <name evidence="2" type="ORF">SLS59_005243</name>
</gene>
<protein>
    <submittedName>
        <fullName evidence="2">Uncharacterized protein</fullName>
    </submittedName>
</protein>
<evidence type="ECO:0000313" key="3">
    <source>
        <dbReference type="Proteomes" id="UP001521222"/>
    </source>
</evidence>
<reference evidence="2 3" key="1">
    <citation type="submission" date="2024-02" db="EMBL/GenBank/DDBJ databases">
        <title>De novo assembly and annotation of 12 fungi associated with fruit tree decline syndrome in Ontario, Canada.</title>
        <authorList>
            <person name="Sulman M."/>
            <person name="Ellouze W."/>
            <person name="Ilyukhin E."/>
        </authorList>
    </citation>
    <scope>NUCLEOTIDE SEQUENCE [LARGE SCALE GENOMIC DNA]</scope>
    <source>
        <strain evidence="2 3">M97-236</strain>
    </source>
</reference>
<dbReference type="EMBL" id="JAKIXB020000015">
    <property type="protein sequence ID" value="KAL1602075.1"/>
    <property type="molecule type" value="Genomic_DNA"/>
</dbReference>
<accession>A0ABR3RCA6</accession>
<dbReference type="Proteomes" id="UP001521222">
    <property type="component" value="Unassembled WGS sequence"/>
</dbReference>
<name>A0ABR3RCA6_9PLEO</name>
<proteinExistence type="predicted"/>
<organism evidence="2 3">
    <name type="scientific">Nothophoma quercina</name>
    <dbReference type="NCBI Taxonomy" id="749835"/>
    <lineage>
        <taxon>Eukaryota</taxon>
        <taxon>Fungi</taxon>
        <taxon>Dikarya</taxon>
        <taxon>Ascomycota</taxon>
        <taxon>Pezizomycotina</taxon>
        <taxon>Dothideomycetes</taxon>
        <taxon>Pleosporomycetidae</taxon>
        <taxon>Pleosporales</taxon>
        <taxon>Pleosporineae</taxon>
        <taxon>Didymellaceae</taxon>
        <taxon>Nothophoma</taxon>
    </lineage>
</organism>
<evidence type="ECO:0000256" key="1">
    <source>
        <dbReference type="SAM" id="MobiDB-lite"/>
    </source>
</evidence>
<keyword evidence="3" id="KW-1185">Reference proteome</keyword>
<sequence length="130" mass="14899">MHWTRFDLVPIHKGSSGPLDYNYDLTKSIRLPGAHGEEIVRDVFTDTHVGSSLIRSSSFLLTKAKTQTTYTVGEDGHVRAWKTNTPASTAVDETMEIDEGADAKKKEKKDRKEKRKEKKDKKDKKRYEPY</sequence>
<comment type="caution">
    <text evidence="2">The sequence shown here is derived from an EMBL/GenBank/DDBJ whole genome shotgun (WGS) entry which is preliminary data.</text>
</comment>